<protein>
    <submittedName>
        <fullName evidence="2">Uncharacterized protein</fullName>
    </submittedName>
</protein>
<dbReference type="Proteomes" id="UP000065807">
    <property type="component" value="Chromosome"/>
</dbReference>
<accession>A0A0K2SJJ3</accession>
<evidence type="ECO:0000313" key="2">
    <source>
        <dbReference type="EMBL" id="BAS27281.1"/>
    </source>
</evidence>
<feature type="coiled-coil region" evidence="1">
    <location>
        <begin position="34"/>
        <end position="72"/>
    </location>
</feature>
<sequence>MTWSRRQFRVLLAWLVLGTVMGMAAATLLLGHQVDRLELERRRLELELSNRAAQIEKLEESLEARRRQVVREVEVRVLDFSDARREVELEAAVHGLYRHAIGSDLSELDPSILRAVAHNRTVTLGETAYTLQVEFIWAVAGRLVVWVRTRPGPLPDRPQP</sequence>
<reference evidence="3" key="1">
    <citation type="submission" date="2015-07" db="EMBL/GenBank/DDBJ databases">
        <title>Complete genome sequence and phylogenetic analysis of Limnochorda pilosa.</title>
        <authorList>
            <person name="Watanabe M."/>
            <person name="Kojima H."/>
            <person name="Fukui M."/>
        </authorList>
    </citation>
    <scope>NUCLEOTIDE SEQUENCE [LARGE SCALE GENOMIC DNA]</scope>
    <source>
        <strain evidence="3">HC45</strain>
    </source>
</reference>
<name>A0A0K2SJJ3_LIMPI</name>
<dbReference type="AlphaFoldDB" id="A0A0K2SJJ3"/>
<evidence type="ECO:0000313" key="3">
    <source>
        <dbReference type="Proteomes" id="UP000065807"/>
    </source>
</evidence>
<evidence type="ECO:0000256" key="1">
    <source>
        <dbReference type="SAM" id="Coils"/>
    </source>
</evidence>
<organism evidence="2 3">
    <name type="scientific">Limnochorda pilosa</name>
    <dbReference type="NCBI Taxonomy" id="1555112"/>
    <lineage>
        <taxon>Bacteria</taxon>
        <taxon>Bacillati</taxon>
        <taxon>Bacillota</taxon>
        <taxon>Limnochordia</taxon>
        <taxon>Limnochordales</taxon>
        <taxon>Limnochordaceae</taxon>
        <taxon>Limnochorda</taxon>
    </lineage>
</organism>
<proteinExistence type="predicted"/>
<dbReference type="KEGG" id="lpil:LIP_1432"/>
<keyword evidence="1" id="KW-0175">Coiled coil</keyword>
<gene>
    <name evidence="2" type="ORF">LIP_1432</name>
</gene>
<dbReference type="EMBL" id="AP014924">
    <property type="protein sequence ID" value="BAS27281.1"/>
    <property type="molecule type" value="Genomic_DNA"/>
</dbReference>
<keyword evidence="3" id="KW-1185">Reference proteome</keyword>
<reference evidence="3" key="2">
    <citation type="journal article" date="2016" name="Int. J. Syst. Evol. Microbiol.">
        <title>Complete genome sequence and cell structure of Limnochorda pilosa, a Gram-negative spore-former within the phylum Firmicutes.</title>
        <authorList>
            <person name="Watanabe M."/>
            <person name="Kojima H."/>
            <person name="Fukui M."/>
        </authorList>
    </citation>
    <scope>NUCLEOTIDE SEQUENCE [LARGE SCALE GENOMIC DNA]</scope>
    <source>
        <strain evidence="3">HC45</strain>
    </source>
</reference>